<keyword evidence="4" id="KW-1185">Reference proteome</keyword>
<dbReference type="OrthoDB" id="10022108at2759"/>
<sequence length="299" mass="34135">MSTKSQSRIEEVAASHIKKAQNPRLRTLQSRMVKRPLRAQTDLSEAGSVKSDPNPQNSTQVELRRCATQKVQEWEQASCPSSPLEIEEGAEMDLATRNKRTASEGKEALESAGNMKRECKSIAAECLQSLYEIVLALSDSRSRHKYNLEAERTKHAQELVRIERAHNKDLTNVVKTLTEELSQAREDVRKSLDETKSIRDWLGYETEESKETNKDVKKRLLDIETSLREIKMEKSKTKVESVTLSTKKMETDIKTLSAQLDEFRTKWGALKNETSKTLETSNKTLHEIKTSDNCPRTKR</sequence>
<organism evidence="3 4">
    <name type="scientific">Eumeta variegata</name>
    <name type="common">Bagworm moth</name>
    <name type="synonym">Eumeta japonica</name>
    <dbReference type="NCBI Taxonomy" id="151549"/>
    <lineage>
        <taxon>Eukaryota</taxon>
        <taxon>Metazoa</taxon>
        <taxon>Ecdysozoa</taxon>
        <taxon>Arthropoda</taxon>
        <taxon>Hexapoda</taxon>
        <taxon>Insecta</taxon>
        <taxon>Pterygota</taxon>
        <taxon>Neoptera</taxon>
        <taxon>Endopterygota</taxon>
        <taxon>Lepidoptera</taxon>
        <taxon>Glossata</taxon>
        <taxon>Ditrysia</taxon>
        <taxon>Tineoidea</taxon>
        <taxon>Psychidae</taxon>
        <taxon>Oiketicinae</taxon>
        <taxon>Eumeta</taxon>
    </lineage>
</organism>
<evidence type="ECO:0000256" key="2">
    <source>
        <dbReference type="SAM" id="MobiDB-lite"/>
    </source>
</evidence>
<dbReference type="Proteomes" id="UP000299102">
    <property type="component" value="Unassembled WGS sequence"/>
</dbReference>
<protein>
    <submittedName>
        <fullName evidence="3">Uncharacterized protein</fullName>
    </submittedName>
</protein>
<reference evidence="3 4" key="1">
    <citation type="journal article" date="2019" name="Commun. Biol.">
        <title>The bagworm genome reveals a unique fibroin gene that provides high tensile strength.</title>
        <authorList>
            <person name="Kono N."/>
            <person name="Nakamura H."/>
            <person name="Ohtoshi R."/>
            <person name="Tomita M."/>
            <person name="Numata K."/>
            <person name="Arakawa K."/>
        </authorList>
    </citation>
    <scope>NUCLEOTIDE SEQUENCE [LARGE SCALE GENOMIC DNA]</scope>
</reference>
<proteinExistence type="predicted"/>
<feature type="region of interest" description="Disordered" evidence="2">
    <location>
        <begin position="274"/>
        <end position="299"/>
    </location>
</feature>
<comment type="caution">
    <text evidence="3">The sequence shown here is derived from an EMBL/GenBank/DDBJ whole genome shotgun (WGS) entry which is preliminary data.</text>
</comment>
<gene>
    <name evidence="3" type="ORF">EVAR_85937_1</name>
</gene>
<evidence type="ECO:0000313" key="3">
    <source>
        <dbReference type="EMBL" id="GBP95353.1"/>
    </source>
</evidence>
<keyword evidence="1" id="KW-0175">Coiled coil</keyword>
<feature type="compositionally biased region" description="Polar residues" evidence="2">
    <location>
        <begin position="51"/>
        <end position="61"/>
    </location>
</feature>
<evidence type="ECO:0000313" key="4">
    <source>
        <dbReference type="Proteomes" id="UP000299102"/>
    </source>
</evidence>
<evidence type="ECO:0000256" key="1">
    <source>
        <dbReference type="SAM" id="Coils"/>
    </source>
</evidence>
<dbReference type="EMBL" id="BGZK01002615">
    <property type="protein sequence ID" value="GBP95353.1"/>
    <property type="molecule type" value="Genomic_DNA"/>
</dbReference>
<accession>A0A4C2A7P7</accession>
<dbReference type="AlphaFoldDB" id="A0A4C2A7P7"/>
<feature type="coiled-coil region" evidence="1">
    <location>
        <begin position="167"/>
        <end position="194"/>
    </location>
</feature>
<feature type="region of interest" description="Disordered" evidence="2">
    <location>
        <begin position="1"/>
        <end position="62"/>
    </location>
</feature>
<name>A0A4C2A7P7_EUMVA</name>